<dbReference type="Proteomes" id="UP000251540">
    <property type="component" value="Unassembled WGS sequence"/>
</dbReference>
<organism evidence="2 3">
    <name type="scientific">Salmonella enterica I</name>
    <dbReference type="NCBI Taxonomy" id="59201"/>
    <lineage>
        <taxon>Bacteria</taxon>
        <taxon>Pseudomonadati</taxon>
        <taxon>Pseudomonadota</taxon>
        <taxon>Gammaproteobacteria</taxon>
        <taxon>Enterobacterales</taxon>
        <taxon>Enterobacteriaceae</taxon>
        <taxon>Salmonella</taxon>
    </lineage>
</organism>
<dbReference type="GO" id="GO:0015074">
    <property type="term" value="P:DNA integration"/>
    <property type="evidence" value="ECO:0007669"/>
    <property type="project" value="InterPro"/>
</dbReference>
<dbReference type="AlphaFoldDB" id="A0A7Z1Q042"/>
<evidence type="ECO:0000259" key="1">
    <source>
        <dbReference type="PROSITE" id="PS50994"/>
    </source>
</evidence>
<dbReference type="PANTHER" id="PTHR46889">
    <property type="entry name" value="TRANSPOSASE INSF FOR INSERTION SEQUENCE IS3B-RELATED"/>
    <property type="match status" value="1"/>
</dbReference>
<feature type="domain" description="Integrase catalytic" evidence="1">
    <location>
        <begin position="131"/>
        <end position="293"/>
    </location>
</feature>
<dbReference type="Gene3D" id="3.30.420.10">
    <property type="entry name" value="Ribonuclease H-like superfamily/Ribonuclease H"/>
    <property type="match status" value="1"/>
</dbReference>
<dbReference type="RefSeq" id="WP_154714122.1">
    <property type="nucleotide sequence ID" value="NZ_QARP01000132.1"/>
</dbReference>
<dbReference type="InterPro" id="IPR036397">
    <property type="entry name" value="RNaseH_sf"/>
</dbReference>
<comment type="caution">
    <text evidence="2">The sequence shown here is derived from an EMBL/GenBank/DDBJ whole genome shotgun (WGS) entry which is preliminary data.</text>
</comment>
<dbReference type="InterPro" id="IPR001584">
    <property type="entry name" value="Integrase_cat-core"/>
</dbReference>
<dbReference type="EMBL" id="QARP01000132">
    <property type="protein sequence ID" value="PUF19633.1"/>
    <property type="molecule type" value="Genomic_DNA"/>
</dbReference>
<dbReference type="Pfam" id="PF13276">
    <property type="entry name" value="HTH_21"/>
    <property type="match status" value="1"/>
</dbReference>
<dbReference type="Pfam" id="PF00665">
    <property type="entry name" value="rve"/>
    <property type="match status" value="1"/>
</dbReference>
<evidence type="ECO:0000313" key="3">
    <source>
        <dbReference type="Proteomes" id="UP000251540"/>
    </source>
</evidence>
<dbReference type="InterPro" id="IPR025948">
    <property type="entry name" value="HTH-like_dom"/>
</dbReference>
<sequence>GKCLLREAHVVRYEFIRENVGTFSIRPLCRVMQVSTSAYYAWCQKPPVSGPDDTEVRVRLRALFAASRQSAGSRTLLSQLREEGIEISRYRVMKLMKEEGLECLQRRAYKVTTKPRPGAEVAPNLLNQNFNPPGPDQVWTSDITYLKTGEGWMYLASIMDLYSRRIVGWYADKRMTSDLVCRALMKAYNLRNPPNGLVVHTDRGSQYTGKRFQTLLKSYGMRSSMGDVGACWDNAAMERFWGSLKHEWLLYAPHPTRAGMKQDVADYIRYYNLDRGHTSNGGISPVRYEQLSFRKVSGFA</sequence>
<gene>
    <name evidence="2" type="ORF">DAX92_29020</name>
</gene>
<dbReference type="NCBIfam" id="NF033516">
    <property type="entry name" value="transpos_IS3"/>
    <property type="match status" value="1"/>
</dbReference>
<dbReference type="PANTHER" id="PTHR46889:SF4">
    <property type="entry name" value="TRANSPOSASE INSO FOR INSERTION SEQUENCE ELEMENT IS911B-RELATED"/>
    <property type="match status" value="1"/>
</dbReference>
<proteinExistence type="predicted"/>
<name>A0A7Z1Q042_SALET</name>
<dbReference type="PROSITE" id="PS50994">
    <property type="entry name" value="INTEGRASE"/>
    <property type="match status" value="1"/>
</dbReference>
<protein>
    <submittedName>
        <fullName evidence="2">IS3 family transposase</fullName>
    </submittedName>
</protein>
<dbReference type="InterPro" id="IPR050900">
    <property type="entry name" value="Transposase_IS3/IS150/IS904"/>
</dbReference>
<evidence type="ECO:0000313" key="2">
    <source>
        <dbReference type="EMBL" id="PUF19633.1"/>
    </source>
</evidence>
<dbReference type="SUPFAM" id="SSF53098">
    <property type="entry name" value="Ribonuclease H-like"/>
    <property type="match status" value="1"/>
</dbReference>
<dbReference type="GO" id="GO:0003676">
    <property type="term" value="F:nucleic acid binding"/>
    <property type="evidence" value="ECO:0007669"/>
    <property type="project" value="InterPro"/>
</dbReference>
<reference evidence="2 3" key="1">
    <citation type="submission" date="2018-04" db="EMBL/GenBank/DDBJ databases">
        <title>Whole genome sequencing of Salmonella enterica.</title>
        <authorList>
            <person name="Bell R."/>
        </authorList>
    </citation>
    <scope>NUCLEOTIDE SEQUENCE [LARGE SCALE GENOMIC DNA]</scope>
    <source>
        <strain evidence="2 3">CFSAN058609</strain>
    </source>
</reference>
<feature type="non-terminal residue" evidence="2">
    <location>
        <position position="1"/>
    </location>
</feature>
<dbReference type="InterPro" id="IPR048020">
    <property type="entry name" value="Transpos_IS3"/>
</dbReference>
<accession>A0A7Z1Q042</accession>
<dbReference type="Pfam" id="PF13333">
    <property type="entry name" value="rve_2"/>
    <property type="match status" value="1"/>
</dbReference>
<dbReference type="InterPro" id="IPR012337">
    <property type="entry name" value="RNaseH-like_sf"/>
</dbReference>